<organism evidence="1 2">
    <name type="scientific">Novosphingobium indicum</name>
    <dbReference type="NCBI Taxonomy" id="462949"/>
    <lineage>
        <taxon>Bacteria</taxon>
        <taxon>Pseudomonadati</taxon>
        <taxon>Pseudomonadota</taxon>
        <taxon>Alphaproteobacteria</taxon>
        <taxon>Sphingomonadales</taxon>
        <taxon>Sphingomonadaceae</taxon>
        <taxon>Novosphingobium</taxon>
    </lineage>
</organism>
<dbReference type="InterPro" id="IPR007838">
    <property type="entry name" value="Cell_div_ZapA-like"/>
</dbReference>
<dbReference type="SUPFAM" id="SSF102829">
    <property type="entry name" value="Cell division protein ZapA-like"/>
    <property type="match status" value="1"/>
</dbReference>
<comment type="caution">
    <text evidence="1">The sequence shown here is derived from an EMBL/GenBank/DDBJ whole genome shotgun (WGS) entry which is preliminary data.</text>
</comment>
<protein>
    <recommendedName>
        <fullName evidence="3">Cell division protein ZapA</fullName>
    </recommendedName>
</protein>
<dbReference type="Gene3D" id="3.30.160.880">
    <property type="entry name" value="Cell division protein ZapA protomer, N-terminal domain"/>
    <property type="match status" value="1"/>
</dbReference>
<gene>
    <name evidence="1" type="ORF">GCM10011349_09880</name>
</gene>
<dbReference type="Pfam" id="PF05164">
    <property type="entry name" value="ZapA"/>
    <property type="match status" value="1"/>
</dbReference>
<dbReference type="Proteomes" id="UP000605099">
    <property type="component" value="Unassembled WGS sequence"/>
</dbReference>
<dbReference type="InterPro" id="IPR036192">
    <property type="entry name" value="Cell_div_ZapA-like_sf"/>
</dbReference>
<keyword evidence="2" id="KW-1185">Reference proteome</keyword>
<dbReference type="InterPro" id="IPR042233">
    <property type="entry name" value="Cell_div_ZapA_N"/>
</dbReference>
<dbReference type="EMBL" id="BMLK01000004">
    <property type="protein sequence ID" value="GGN44620.1"/>
    <property type="molecule type" value="Genomic_DNA"/>
</dbReference>
<proteinExistence type="predicted"/>
<accession>A0ABQ2JG80</accession>
<evidence type="ECO:0000313" key="2">
    <source>
        <dbReference type="Proteomes" id="UP000605099"/>
    </source>
</evidence>
<evidence type="ECO:0008006" key="3">
    <source>
        <dbReference type="Google" id="ProtNLM"/>
    </source>
</evidence>
<reference evidence="2" key="1">
    <citation type="journal article" date="2019" name="Int. J. Syst. Evol. Microbiol.">
        <title>The Global Catalogue of Microorganisms (GCM) 10K type strain sequencing project: providing services to taxonomists for standard genome sequencing and annotation.</title>
        <authorList>
            <consortium name="The Broad Institute Genomics Platform"/>
            <consortium name="The Broad Institute Genome Sequencing Center for Infectious Disease"/>
            <person name="Wu L."/>
            <person name="Ma J."/>
        </authorList>
    </citation>
    <scope>NUCLEOTIDE SEQUENCE [LARGE SCALE GENOMIC DNA]</scope>
    <source>
        <strain evidence="2">CGMCC 1.6784</strain>
    </source>
</reference>
<dbReference type="RefSeq" id="WP_188818587.1">
    <property type="nucleotide sequence ID" value="NZ_BMLK01000004.1"/>
</dbReference>
<evidence type="ECO:0000313" key="1">
    <source>
        <dbReference type="EMBL" id="GGN44620.1"/>
    </source>
</evidence>
<sequence>MSNVTLSIGGRNFTVACADGEEAHIGKLAALIEEKVTTAGMGGQTETRMLLYAALLLADDVHELKSRAADIALPADFEDRLGQIATRIENLADVLEGRPVNA</sequence>
<name>A0ABQ2JG80_9SPHN</name>